<dbReference type="Proteomes" id="UP001187192">
    <property type="component" value="Unassembled WGS sequence"/>
</dbReference>
<evidence type="ECO:0000256" key="2">
    <source>
        <dbReference type="ARBA" id="ARBA00022679"/>
    </source>
</evidence>
<sequence>MEKGVAKRYVFDKSKIAALKAKTASDTVKQPTRVEVVTALIWRCLMGSASRSTSSGSSSAAPVKPRYSLLMQSADLRKRVEPPFSQNSVGNLVGCCALEIENDVYESGSEPLECQLQDLVAKLRQGIKEFGEKKNSEKHLMCTSWCNFDLYEVDLGWGKPVYATIPINSYENSIMLMDTRDRDGVELLLTMTSVWAECGERERESRMSSLVDPSENGGGRVSGGGGHRRMEPREKFER</sequence>
<dbReference type="PANTHER" id="PTHR31623:SF122">
    <property type="entry name" value="HXXXD-TYPE ACYL-TRANSFERASE FAMILY PROTEIN"/>
    <property type="match status" value="1"/>
</dbReference>
<evidence type="ECO:0000256" key="4">
    <source>
        <dbReference type="SAM" id="MobiDB-lite"/>
    </source>
</evidence>
<dbReference type="InterPro" id="IPR023213">
    <property type="entry name" value="CAT-like_dom_sf"/>
</dbReference>
<dbReference type="Pfam" id="PF02458">
    <property type="entry name" value="Transferase"/>
    <property type="match status" value="1"/>
</dbReference>
<organism evidence="5 6">
    <name type="scientific">Ficus carica</name>
    <name type="common">Common fig</name>
    <dbReference type="NCBI Taxonomy" id="3494"/>
    <lineage>
        <taxon>Eukaryota</taxon>
        <taxon>Viridiplantae</taxon>
        <taxon>Streptophyta</taxon>
        <taxon>Embryophyta</taxon>
        <taxon>Tracheophyta</taxon>
        <taxon>Spermatophyta</taxon>
        <taxon>Magnoliopsida</taxon>
        <taxon>eudicotyledons</taxon>
        <taxon>Gunneridae</taxon>
        <taxon>Pentapetalae</taxon>
        <taxon>rosids</taxon>
        <taxon>fabids</taxon>
        <taxon>Rosales</taxon>
        <taxon>Moraceae</taxon>
        <taxon>Ficeae</taxon>
        <taxon>Ficus</taxon>
    </lineage>
</organism>
<dbReference type="EMBL" id="BTGU01001055">
    <property type="protein sequence ID" value="GMN70181.1"/>
    <property type="molecule type" value="Genomic_DNA"/>
</dbReference>
<proteinExistence type="inferred from homology"/>
<protein>
    <recommendedName>
        <fullName evidence="7">BAHD acyltransferase</fullName>
    </recommendedName>
</protein>
<dbReference type="Gene3D" id="3.30.559.10">
    <property type="entry name" value="Chloramphenicol acetyltransferase-like domain"/>
    <property type="match status" value="1"/>
</dbReference>
<reference evidence="5" key="1">
    <citation type="submission" date="2023-07" db="EMBL/GenBank/DDBJ databases">
        <title>draft genome sequence of fig (Ficus carica).</title>
        <authorList>
            <person name="Takahashi T."/>
            <person name="Nishimura K."/>
        </authorList>
    </citation>
    <scope>NUCLEOTIDE SEQUENCE</scope>
</reference>
<comment type="caution">
    <text evidence="5">The sequence shown here is derived from an EMBL/GenBank/DDBJ whole genome shotgun (WGS) entry which is preliminary data.</text>
</comment>
<evidence type="ECO:0000313" key="5">
    <source>
        <dbReference type="EMBL" id="GMN70181.1"/>
    </source>
</evidence>
<feature type="region of interest" description="Disordered" evidence="4">
    <location>
        <begin position="200"/>
        <end position="238"/>
    </location>
</feature>
<comment type="similarity">
    <text evidence="1">Belongs to the plant acyltransferase family.</text>
</comment>
<evidence type="ECO:0000256" key="3">
    <source>
        <dbReference type="ARBA" id="ARBA00023315"/>
    </source>
</evidence>
<feature type="compositionally biased region" description="Basic and acidic residues" evidence="4">
    <location>
        <begin position="228"/>
        <end position="238"/>
    </location>
</feature>
<gene>
    <name evidence="5" type="ORF">TIFTF001_039227</name>
</gene>
<dbReference type="PANTHER" id="PTHR31623">
    <property type="entry name" value="F21J9.9"/>
    <property type="match status" value="1"/>
</dbReference>
<accession>A0AA88E954</accession>
<evidence type="ECO:0000256" key="1">
    <source>
        <dbReference type="ARBA" id="ARBA00009861"/>
    </source>
</evidence>
<keyword evidence="6" id="KW-1185">Reference proteome</keyword>
<feature type="compositionally biased region" description="Gly residues" evidence="4">
    <location>
        <begin position="216"/>
        <end position="225"/>
    </location>
</feature>
<dbReference type="GO" id="GO:0016746">
    <property type="term" value="F:acyltransferase activity"/>
    <property type="evidence" value="ECO:0007669"/>
    <property type="project" value="UniProtKB-KW"/>
</dbReference>
<evidence type="ECO:0000313" key="6">
    <source>
        <dbReference type="Proteomes" id="UP001187192"/>
    </source>
</evidence>
<evidence type="ECO:0008006" key="7">
    <source>
        <dbReference type="Google" id="ProtNLM"/>
    </source>
</evidence>
<keyword evidence="2" id="KW-0808">Transferase</keyword>
<name>A0AA88E954_FICCA</name>
<dbReference type="AlphaFoldDB" id="A0AA88E954"/>
<keyword evidence="3" id="KW-0012">Acyltransferase</keyword>